<keyword evidence="3" id="KW-1185">Reference proteome</keyword>
<evidence type="ECO:0000313" key="2">
    <source>
        <dbReference type="EMBL" id="AMY09610.1"/>
    </source>
</evidence>
<reference evidence="2 3" key="1">
    <citation type="journal article" date="2016" name="Genome Announc.">
        <title>First Complete Genome Sequence of a Subdivision 6 Acidobacterium Strain.</title>
        <authorList>
            <person name="Huang S."/>
            <person name="Vieira S."/>
            <person name="Bunk B."/>
            <person name="Riedel T."/>
            <person name="Sproer C."/>
            <person name="Overmann J."/>
        </authorList>
    </citation>
    <scope>NUCLEOTIDE SEQUENCE [LARGE SCALE GENOMIC DNA]</scope>
    <source>
        <strain evidence="3">DSM 100886 HEG_-6_39</strain>
    </source>
</reference>
<accession>A0A143PN77</accession>
<sequence>MSDKPLPGDWLIEEVPATREPDKPRTLLFRLWLMGREATIDDEHAFASRQDAEWAVIQRAQRDHADAWRVHSDEATLLERFRTPFEDDDPSRSTMAKKSVKKATKKTAKRSTTKRELIDTGVDKRYAKRAADGTWTDMDGVGRSLRADRARTAKTAVKPGHGDQGDRKRATKKAAKKR</sequence>
<dbReference type="KEGG" id="abac:LuPra_02829"/>
<feature type="compositionally biased region" description="Basic and acidic residues" evidence="1">
    <location>
        <begin position="113"/>
        <end position="131"/>
    </location>
</feature>
<dbReference type="STRING" id="1855912.LuPra_02829"/>
<feature type="compositionally biased region" description="Basic residues" evidence="1">
    <location>
        <begin position="98"/>
        <end position="112"/>
    </location>
</feature>
<organism evidence="2 3">
    <name type="scientific">Luteitalea pratensis</name>
    <dbReference type="NCBI Taxonomy" id="1855912"/>
    <lineage>
        <taxon>Bacteria</taxon>
        <taxon>Pseudomonadati</taxon>
        <taxon>Acidobacteriota</taxon>
        <taxon>Vicinamibacteria</taxon>
        <taxon>Vicinamibacterales</taxon>
        <taxon>Vicinamibacteraceae</taxon>
        <taxon>Luteitalea</taxon>
    </lineage>
</organism>
<feature type="compositionally biased region" description="Basic residues" evidence="1">
    <location>
        <begin position="169"/>
        <end position="178"/>
    </location>
</feature>
<dbReference type="AlphaFoldDB" id="A0A143PN77"/>
<dbReference type="Proteomes" id="UP000076079">
    <property type="component" value="Chromosome"/>
</dbReference>
<evidence type="ECO:0000256" key="1">
    <source>
        <dbReference type="SAM" id="MobiDB-lite"/>
    </source>
</evidence>
<reference evidence="3" key="2">
    <citation type="submission" date="2016-04" db="EMBL/GenBank/DDBJ databases">
        <title>First Complete Genome Sequence of a Subdivision 6 Acidobacterium.</title>
        <authorList>
            <person name="Huang S."/>
            <person name="Vieira S."/>
            <person name="Bunk B."/>
            <person name="Riedel T."/>
            <person name="Sproeer C."/>
            <person name="Overmann J."/>
        </authorList>
    </citation>
    <scope>NUCLEOTIDE SEQUENCE [LARGE SCALE GENOMIC DNA]</scope>
    <source>
        <strain evidence="3">DSM 100886 HEG_-6_39</strain>
    </source>
</reference>
<protein>
    <submittedName>
        <fullName evidence="2">Uncharacterized protein</fullName>
    </submittedName>
</protein>
<name>A0A143PN77_LUTPR</name>
<gene>
    <name evidence="2" type="ORF">LuPra_02829</name>
</gene>
<feature type="region of interest" description="Disordered" evidence="1">
    <location>
        <begin position="84"/>
        <end position="178"/>
    </location>
</feature>
<proteinExistence type="predicted"/>
<evidence type="ECO:0000313" key="3">
    <source>
        <dbReference type="Proteomes" id="UP000076079"/>
    </source>
</evidence>
<dbReference type="EMBL" id="CP015136">
    <property type="protein sequence ID" value="AMY09610.1"/>
    <property type="molecule type" value="Genomic_DNA"/>
</dbReference>